<dbReference type="Gene3D" id="3.40.50.1820">
    <property type="entry name" value="alpha/beta hydrolase"/>
    <property type="match status" value="1"/>
</dbReference>
<dbReference type="RefSeq" id="WP_306102782.1">
    <property type="nucleotide sequence ID" value="NZ_CP120983.1"/>
</dbReference>
<keyword evidence="6" id="KW-1185">Reference proteome</keyword>
<dbReference type="Pfam" id="PF13193">
    <property type="entry name" value="AMP-binding_C"/>
    <property type="match status" value="1"/>
</dbReference>
<evidence type="ECO:0000256" key="1">
    <source>
        <dbReference type="ARBA" id="ARBA00001957"/>
    </source>
</evidence>
<gene>
    <name evidence="5" type="ORF">P8A20_02810</name>
</gene>
<dbReference type="Pfam" id="PF00501">
    <property type="entry name" value="AMP-binding"/>
    <property type="match status" value="1"/>
</dbReference>
<dbReference type="InterPro" id="IPR000873">
    <property type="entry name" value="AMP-dep_synth/lig_dom"/>
</dbReference>
<evidence type="ECO:0000259" key="4">
    <source>
        <dbReference type="PROSITE" id="PS50075"/>
    </source>
</evidence>
<dbReference type="Gene3D" id="3.30.559.30">
    <property type="entry name" value="Nonribosomal peptide synthetase, condensation domain"/>
    <property type="match status" value="1"/>
</dbReference>
<dbReference type="InterPro" id="IPR020806">
    <property type="entry name" value="PKS_PP-bd"/>
</dbReference>
<dbReference type="InterPro" id="IPR025110">
    <property type="entry name" value="AMP-bd_C"/>
</dbReference>
<name>A0ABY9J6F7_9ACTN</name>
<dbReference type="SUPFAM" id="SSF47336">
    <property type="entry name" value="ACP-like"/>
    <property type="match status" value="1"/>
</dbReference>
<dbReference type="SUPFAM" id="SSF52777">
    <property type="entry name" value="CoA-dependent acyltransferases"/>
    <property type="match status" value="2"/>
</dbReference>
<feature type="domain" description="Carrier" evidence="4">
    <location>
        <begin position="970"/>
        <end position="1045"/>
    </location>
</feature>
<dbReference type="NCBIfam" id="TIGR01733">
    <property type="entry name" value="AA-adenyl-dom"/>
    <property type="match status" value="1"/>
</dbReference>
<dbReference type="Gene3D" id="3.40.50.980">
    <property type="match status" value="2"/>
</dbReference>
<sequence length="1309" mass="142464">MTAVLTDAGGALTPDAASLVLPLTAAQSGMWFAQSLDPLSPAQNTAECLEVDGPLDPELFAAALRRVTAEADALRVTVEDSPDGPRQRVHPSVAVALTTHDLRDASDADREAEQWMREDLAEPFDLAAGPLFRHALLRVGEERWLWYQRIHHLVMDGFGYSLLVRRTAEVYSALTRGEDPGPRVFGTLADLVAEDEAYRSSEAFATDRAHWSEKFADRPEVPRLAGRGALPSRTFLRRTAHLGRGATEAVRDLADRLRATWPDVLIAAQALYTSRATGHQEVVLGLPMMGRMGSVSLRVPGMVMNVLPLRLDVAPDTTFAGLVRQVVLGIREVRRHQRYRYEDIRRDLRLLGENRGLVGPLVNVMPFDYDVRFAGSPARARNLSAGPVDDLTTNIYDRADGRGLRVDHDGNPALHRDEDLAAHQDRFLHLVERLSGADPHLPTAAHGIATEAEAELVTGTFNDTARTLPPTTLIGPIESRAARAPDATALVHGDTSLTYEELNTRANRLARHLRTLGARPGAVVAVSVPRSVELVVSLLAVLKAGAAYLPLDPDYPEQRLTYMLRDAAPVCAVTDRAGRLPEDTGTPLVVLDGLDVSEYLWVNPSRPLTPAHPAYVIYTSGSTGRPKGVVVSHGAIDNRLRWMQSAYGLTPDDRVLQKTPSSFDVSVWEFFWPLRQGAVLVVAEPGGHKDPGYLARLIREQAVTTCHFVPSMLQVFLTEAEAETCSSLRRVFCSGEALPRETADTFARGLPDVELHNLYGPTEAAVDVTFHACAADGTGPVPIGRPVWNTRLYVLDAALQPCPPGIAGELYLAGRQLADGYLNRPELTASRFVADPFGLPEERMYRTGDLAHWTGQGEVVYLGRTDDQVKLRGQRIELGEIEAAMAAGDGVDAACALVREDRPGEQRLVGYVTGAADPVAVRARLARELPEHMVPAAVVALDAFPLSPNGKLDRRALPAPVFTGGAGARRPSGAREEALTRLFAQVLDVGRVGPDDAFFDLGGTSLLAVRLVARVREEFGTELTIGSLFESPTPAALAARLGSSGPAFEDALDVVLRLRGGEGRPPLFAIHPAGGIAWCYAGLSARLGPEQPVYGIQARGLVGDEELPRTLLEEASDYLRHIRAVQEHGPYRLLGWSVGGVLAHTVAVLLQEAGEEVELLALLDSFPAEQWRKRPAPEEGDALTAVLRMAGFERTDERDRADVLATLRRAGSPLAGLSARALSKIVDIVPNHARMMREHHHRSYEGDLLFFTAAAPRAEDWLTREAWRAHVTGAIDNHDLDCTHPQLMQDRFLDDIAAVLAARLEELEA</sequence>
<dbReference type="InterPro" id="IPR010071">
    <property type="entry name" value="AA_adenyl_dom"/>
</dbReference>
<evidence type="ECO:0000313" key="6">
    <source>
        <dbReference type="Proteomes" id="UP001224433"/>
    </source>
</evidence>
<dbReference type="InterPro" id="IPR001031">
    <property type="entry name" value="Thioesterase"/>
</dbReference>
<dbReference type="CDD" id="cd19533">
    <property type="entry name" value="starter-C_NRPS"/>
    <property type="match status" value="1"/>
</dbReference>
<keyword evidence="3" id="KW-0597">Phosphoprotein</keyword>
<dbReference type="InterPro" id="IPR029058">
    <property type="entry name" value="AB_hydrolase_fold"/>
</dbReference>
<dbReference type="Pfam" id="PF00550">
    <property type="entry name" value="PP-binding"/>
    <property type="match status" value="1"/>
</dbReference>
<reference evidence="5 6" key="1">
    <citation type="submission" date="2023-03" db="EMBL/GenBank/DDBJ databases">
        <title>Isolation and description of six Streptomyces strains from soil environments, able to metabolize different microbial glucans.</title>
        <authorList>
            <person name="Widen T."/>
            <person name="Larsbrink J."/>
        </authorList>
    </citation>
    <scope>NUCLEOTIDE SEQUENCE [LARGE SCALE GENOMIC DNA]</scope>
    <source>
        <strain evidence="5 6">Alt3</strain>
    </source>
</reference>
<evidence type="ECO:0000256" key="3">
    <source>
        <dbReference type="ARBA" id="ARBA00022553"/>
    </source>
</evidence>
<dbReference type="Proteomes" id="UP001224433">
    <property type="component" value="Chromosome"/>
</dbReference>
<dbReference type="InterPro" id="IPR020802">
    <property type="entry name" value="TesA-like"/>
</dbReference>
<organism evidence="5 6">
    <name type="scientific">Streptomyces glycanivorans</name>
    <dbReference type="NCBI Taxonomy" id="3033808"/>
    <lineage>
        <taxon>Bacteria</taxon>
        <taxon>Bacillati</taxon>
        <taxon>Actinomycetota</taxon>
        <taxon>Actinomycetes</taxon>
        <taxon>Kitasatosporales</taxon>
        <taxon>Streptomycetaceae</taxon>
        <taxon>Streptomyces</taxon>
    </lineage>
</organism>
<dbReference type="InterPro" id="IPR020845">
    <property type="entry name" value="AMP-binding_CS"/>
</dbReference>
<dbReference type="InterPro" id="IPR036736">
    <property type="entry name" value="ACP-like_sf"/>
</dbReference>
<accession>A0ABY9J6F7</accession>
<dbReference type="InterPro" id="IPR023213">
    <property type="entry name" value="CAT-like_dom_sf"/>
</dbReference>
<dbReference type="Gene3D" id="2.30.38.10">
    <property type="entry name" value="Luciferase, Domain 3"/>
    <property type="match status" value="1"/>
</dbReference>
<evidence type="ECO:0000313" key="5">
    <source>
        <dbReference type="EMBL" id="WLQ62584.1"/>
    </source>
</evidence>
<protein>
    <submittedName>
        <fullName evidence="5">Amino acid adenylation domain-containing protein</fullName>
    </submittedName>
</protein>
<dbReference type="Gene3D" id="3.30.300.30">
    <property type="match status" value="1"/>
</dbReference>
<dbReference type="PANTHER" id="PTHR45527">
    <property type="entry name" value="NONRIBOSOMAL PEPTIDE SYNTHETASE"/>
    <property type="match status" value="1"/>
</dbReference>
<dbReference type="CDD" id="cd17646">
    <property type="entry name" value="A_NRPS_AB3403-like"/>
    <property type="match status" value="1"/>
</dbReference>
<evidence type="ECO:0000256" key="2">
    <source>
        <dbReference type="ARBA" id="ARBA00022450"/>
    </source>
</evidence>
<dbReference type="InterPro" id="IPR045851">
    <property type="entry name" value="AMP-bd_C_sf"/>
</dbReference>
<dbReference type="PANTHER" id="PTHR45527:SF1">
    <property type="entry name" value="FATTY ACID SYNTHASE"/>
    <property type="match status" value="1"/>
</dbReference>
<dbReference type="SUPFAM" id="SSF53474">
    <property type="entry name" value="alpha/beta-Hydrolases"/>
    <property type="match status" value="1"/>
</dbReference>
<dbReference type="Gene3D" id="3.30.559.10">
    <property type="entry name" value="Chloramphenicol acetyltransferase-like domain"/>
    <property type="match status" value="1"/>
</dbReference>
<dbReference type="Pfam" id="PF00975">
    <property type="entry name" value="Thioesterase"/>
    <property type="match status" value="1"/>
</dbReference>
<comment type="cofactor">
    <cofactor evidence="1">
        <name>pantetheine 4'-phosphate</name>
        <dbReference type="ChEBI" id="CHEBI:47942"/>
    </cofactor>
</comment>
<keyword evidence="2" id="KW-0596">Phosphopantetheine</keyword>
<dbReference type="PROSITE" id="PS50075">
    <property type="entry name" value="CARRIER"/>
    <property type="match status" value="1"/>
</dbReference>
<dbReference type="InterPro" id="IPR009081">
    <property type="entry name" value="PP-bd_ACP"/>
</dbReference>
<dbReference type="PROSITE" id="PS00455">
    <property type="entry name" value="AMP_BINDING"/>
    <property type="match status" value="1"/>
</dbReference>
<dbReference type="InterPro" id="IPR001242">
    <property type="entry name" value="Condensation_dom"/>
</dbReference>
<dbReference type="SMART" id="SM00823">
    <property type="entry name" value="PKS_PP"/>
    <property type="match status" value="1"/>
</dbReference>
<dbReference type="Pfam" id="PF00668">
    <property type="entry name" value="Condensation"/>
    <property type="match status" value="1"/>
</dbReference>
<dbReference type="SUPFAM" id="SSF56801">
    <property type="entry name" value="Acetyl-CoA synthetase-like"/>
    <property type="match status" value="1"/>
</dbReference>
<dbReference type="EMBL" id="CP120983">
    <property type="protein sequence ID" value="WLQ62584.1"/>
    <property type="molecule type" value="Genomic_DNA"/>
</dbReference>
<dbReference type="SMART" id="SM00824">
    <property type="entry name" value="PKS_TE"/>
    <property type="match status" value="1"/>
</dbReference>
<proteinExistence type="predicted"/>